<dbReference type="Proteomes" id="UP000798808">
    <property type="component" value="Unassembled WGS sequence"/>
</dbReference>
<dbReference type="InterPro" id="IPR025582">
    <property type="entry name" value="YARHG_dom"/>
</dbReference>
<accession>A0ABW9RZQ4</accession>
<comment type="caution">
    <text evidence="4">The sequence shown here is derived from an EMBL/GenBank/DDBJ whole genome shotgun (WGS) entry which is preliminary data.</text>
</comment>
<evidence type="ECO:0000256" key="2">
    <source>
        <dbReference type="SAM" id="SignalP"/>
    </source>
</evidence>
<organism evidence="4 5">
    <name type="scientific">Fulvivirga kasyanovii</name>
    <dbReference type="NCBI Taxonomy" id="396812"/>
    <lineage>
        <taxon>Bacteria</taxon>
        <taxon>Pseudomonadati</taxon>
        <taxon>Bacteroidota</taxon>
        <taxon>Cytophagia</taxon>
        <taxon>Cytophagales</taxon>
        <taxon>Fulvivirgaceae</taxon>
        <taxon>Fulvivirga</taxon>
    </lineage>
</organism>
<dbReference type="Pfam" id="PF13308">
    <property type="entry name" value="YARHG"/>
    <property type="match status" value="1"/>
</dbReference>
<dbReference type="Gene3D" id="1.20.58.1690">
    <property type="match status" value="1"/>
</dbReference>
<gene>
    <name evidence="4" type="ORF">E1163_26720</name>
</gene>
<feature type="compositionally biased region" description="Acidic residues" evidence="1">
    <location>
        <begin position="29"/>
        <end position="38"/>
    </location>
</feature>
<feature type="signal peptide" evidence="2">
    <location>
        <begin position="1"/>
        <end position="26"/>
    </location>
</feature>
<dbReference type="InterPro" id="IPR038434">
    <property type="entry name" value="YARHG_sf"/>
</dbReference>
<sequence length="833" mass="96016">MTLNIFRLKSIIICCFFFVFSCSQQGEDKEQDAEEESTEQASTESSDESEETEEYYIDEFLPDLDTLTYEEQRAQLPPFDLNQDLSGKTLHELRIIRNTIPARYGYLFMKADLRGYFLSKDWYENLMNTRWYGDCKYSGIKPAPPIEYTPEEIAFMEKVKNLEEQWKQENYIEKNGLKYPNVNNIINRWQYGQLPDKMIAALGERGYVIVPNSNVQLFHVYEQNDYSQTQNFVTTDLYLQLFHMHFSFMLRGLEEDYFIPTLNELLSGFLQKADQLAQSSSPGSKSALEYNAAFYAIPLAILEDKKPAVPQKYTEVVSTELDNIKAASSATSSLLPGYKEIMFPYDLFKPRGHYTRTEDLKKYFKAMQWLQTAPYCLKDDTDLKRAVIAAYVLNQGKGKSGKTLRDMYARILEPTSFLIGQPDNLSILDICRIIDGKYQNIDELLEPENLSSTLKDLEVVAAKKNVIKPKVEMTCSDKINFMPARFVLDNEILQEMTDLDARPYPQGLDVMASFGSEAAKNILLEEQNEDEKWDQFLPSLEKMESKYSNYEDWDASVYAKWIQGLTELLKPDDRYPYFMQLPAWNKKNLNTSLASWAELKHDAVLYAEQPFASECGGGGGCSPPPEPYVLGYVEPNVKYWKSALELLDLTENLLKEHDLLDHGMQSKQNELRDLCKFLLAMSQKQLKGEALSEQEYRTIELIGSSVDYITKSILGVYTWDEVSGPDKEISVVADIYTNNQGEKAGILHVGVGFANDIYVLVEMEGYLYITKGATFSYYEFPQPLDQRLTDEQWQEMLKEGKRYPLPPWMDEVILDLNKDKKPEIREYLYSSGC</sequence>
<evidence type="ECO:0000256" key="1">
    <source>
        <dbReference type="SAM" id="MobiDB-lite"/>
    </source>
</evidence>
<dbReference type="SMART" id="SM01324">
    <property type="entry name" value="YARHG"/>
    <property type="match status" value="1"/>
</dbReference>
<dbReference type="SMART" id="SM01325">
    <property type="entry name" value="DUF3160"/>
    <property type="match status" value="1"/>
</dbReference>
<evidence type="ECO:0000313" key="5">
    <source>
        <dbReference type="Proteomes" id="UP000798808"/>
    </source>
</evidence>
<dbReference type="RefSeq" id="WP_155176250.1">
    <property type="nucleotide sequence ID" value="NZ_BAAAFL010000053.1"/>
</dbReference>
<evidence type="ECO:0000313" key="4">
    <source>
        <dbReference type="EMBL" id="MTI28580.1"/>
    </source>
</evidence>
<dbReference type="PROSITE" id="PS51257">
    <property type="entry name" value="PROKAR_LIPOPROTEIN"/>
    <property type="match status" value="1"/>
</dbReference>
<feature type="chain" id="PRO_5045578240" evidence="2">
    <location>
        <begin position="27"/>
        <end position="833"/>
    </location>
</feature>
<feature type="region of interest" description="Disordered" evidence="1">
    <location>
        <begin position="29"/>
        <end position="52"/>
    </location>
</feature>
<reference evidence="4 5" key="1">
    <citation type="submission" date="2019-02" db="EMBL/GenBank/DDBJ databases">
        <authorList>
            <person name="Goldberg S.R."/>
            <person name="Haltli B.A."/>
            <person name="Correa H."/>
            <person name="Russell K.G."/>
        </authorList>
    </citation>
    <scope>NUCLEOTIDE SEQUENCE [LARGE SCALE GENOMIC DNA]</scope>
    <source>
        <strain evidence="4 5">JCM 16186</strain>
    </source>
</reference>
<dbReference type="InterPro" id="IPR022601">
    <property type="entry name" value="DUF3160"/>
</dbReference>
<keyword evidence="5" id="KW-1185">Reference proteome</keyword>
<feature type="domain" description="YARHG" evidence="3">
    <location>
        <begin position="72"/>
        <end position="164"/>
    </location>
</feature>
<protein>
    <submittedName>
        <fullName evidence="4">DUF3160 domain-containing protein</fullName>
    </submittedName>
</protein>
<dbReference type="Pfam" id="PF11369">
    <property type="entry name" value="DUF3160"/>
    <property type="match status" value="1"/>
</dbReference>
<evidence type="ECO:0000259" key="3">
    <source>
        <dbReference type="SMART" id="SM01324"/>
    </source>
</evidence>
<proteinExistence type="predicted"/>
<keyword evidence="2" id="KW-0732">Signal</keyword>
<dbReference type="EMBL" id="SMLW01000667">
    <property type="protein sequence ID" value="MTI28580.1"/>
    <property type="molecule type" value="Genomic_DNA"/>
</dbReference>
<name>A0ABW9RZQ4_9BACT</name>